<name>A0A9D3YEK5_DREPO</name>
<evidence type="ECO:0000313" key="7">
    <source>
        <dbReference type="Proteomes" id="UP000828390"/>
    </source>
</evidence>
<gene>
    <name evidence="6" type="ORF">DPMN_085902</name>
</gene>
<evidence type="ECO:0000256" key="2">
    <source>
        <dbReference type="ARBA" id="ARBA00023157"/>
    </source>
</evidence>
<dbReference type="SUPFAM" id="SSF57196">
    <property type="entry name" value="EGF/Laminin"/>
    <property type="match status" value="1"/>
</dbReference>
<dbReference type="AlphaFoldDB" id="A0A9D3YEK5"/>
<dbReference type="InterPro" id="IPR019011">
    <property type="entry name" value="Cryptic/Cripto_CFC-dom"/>
</dbReference>
<dbReference type="EMBL" id="JAIWYP010000016">
    <property type="protein sequence ID" value="KAH3698382.1"/>
    <property type="molecule type" value="Genomic_DNA"/>
</dbReference>
<keyword evidence="4" id="KW-0472">Membrane</keyword>
<keyword evidence="4" id="KW-0812">Transmembrane</keyword>
<keyword evidence="3" id="KW-0325">Glycoprotein</keyword>
<reference evidence="6" key="2">
    <citation type="submission" date="2020-11" db="EMBL/GenBank/DDBJ databases">
        <authorList>
            <person name="McCartney M.A."/>
            <person name="Auch B."/>
            <person name="Kono T."/>
            <person name="Mallez S."/>
            <person name="Becker A."/>
            <person name="Gohl D.M."/>
            <person name="Silverstein K.A.T."/>
            <person name="Koren S."/>
            <person name="Bechman K.B."/>
            <person name="Herman A."/>
            <person name="Abrahante J.E."/>
            <person name="Garbe J."/>
        </authorList>
    </citation>
    <scope>NUCLEOTIDE SEQUENCE</scope>
    <source>
        <strain evidence="6">Duluth1</strain>
        <tissue evidence="6">Whole animal</tissue>
    </source>
</reference>
<keyword evidence="1" id="KW-0245">EGF-like domain</keyword>
<protein>
    <recommendedName>
        <fullName evidence="5">Cryptic/Cripto CFC domain-containing protein</fullName>
    </recommendedName>
</protein>
<evidence type="ECO:0000313" key="6">
    <source>
        <dbReference type="EMBL" id="KAH3698382.1"/>
    </source>
</evidence>
<evidence type="ECO:0000256" key="3">
    <source>
        <dbReference type="ARBA" id="ARBA00023180"/>
    </source>
</evidence>
<sequence>MRHKSCGTIRHGTWMASGCHLCHCFDGNMRCKATKIPGCEHQAYEEGRENNPDFLGDLDNKIKNPNDFYQEYDEYQNDVTSASETFMLSAPAIIATLTMLLVISS</sequence>
<keyword evidence="7" id="KW-1185">Reference proteome</keyword>
<keyword evidence="2" id="KW-1015">Disulfide bond</keyword>
<dbReference type="Proteomes" id="UP000828390">
    <property type="component" value="Unassembled WGS sequence"/>
</dbReference>
<accession>A0A9D3YEK5</accession>
<comment type="caution">
    <text evidence="6">The sequence shown here is derived from an EMBL/GenBank/DDBJ whole genome shotgun (WGS) entry which is preliminary data.</text>
</comment>
<dbReference type="Pfam" id="PF09443">
    <property type="entry name" value="CFC"/>
    <property type="match status" value="1"/>
</dbReference>
<feature type="domain" description="Cryptic/Cripto CFC" evidence="5">
    <location>
        <begin position="6"/>
        <end position="32"/>
    </location>
</feature>
<proteinExistence type="predicted"/>
<evidence type="ECO:0000256" key="1">
    <source>
        <dbReference type="ARBA" id="ARBA00022536"/>
    </source>
</evidence>
<reference evidence="6" key="1">
    <citation type="journal article" date="2019" name="bioRxiv">
        <title>The Genome of the Zebra Mussel, Dreissena polymorpha: A Resource for Invasive Species Research.</title>
        <authorList>
            <person name="McCartney M.A."/>
            <person name="Auch B."/>
            <person name="Kono T."/>
            <person name="Mallez S."/>
            <person name="Zhang Y."/>
            <person name="Obille A."/>
            <person name="Becker A."/>
            <person name="Abrahante J.E."/>
            <person name="Garbe J."/>
            <person name="Badalamenti J.P."/>
            <person name="Herman A."/>
            <person name="Mangelson H."/>
            <person name="Liachko I."/>
            <person name="Sullivan S."/>
            <person name="Sone E.D."/>
            <person name="Koren S."/>
            <person name="Silverstein K.A.T."/>
            <person name="Beckman K.B."/>
            <person name="Gohl D.M."/>
        </authorList>
    </citation>
    <scope>NUCLEOTIDE SEQUENCE</scope>
    <source>
        <strain evidence="6">Duluth1</strain>
        <tissue evidence="6">Whole animal</tissue>
    </source>
</reference>
<evidence type="ECO:0000259" key="5">
    <source>
        <dbReference type="Pfam" id="PF09443"/>
    </source>
</evidence>
<organism evidence="6 7">
    <name type="scientific">Dreissena polymorpha</name>
    <name type="common">Zebra mussel</name>
    <name type="synonym">Mytilus polymorpha</name>
    <dbReference type="NCBI Taxonomy" id="45954"/>
    <lineage>
        <taxon>Eukaryota</taxon>
        <taxon>Metazoa</taxon>
        <taxon>Spiralia</taxon>
        <taxon>Lophotrochozoa</taxon>
        <taxon>Mollusca</taxon>
        <taxon>Bivalvia</taxon>
        <taxon>Autobranchia</taxon>
        <taxon>Heteroconchia</taxon>
        <taxon>Euheterodonta</taxon>
        <taxon>Imparidentia</taxon>
        <taxon>Neoheterodontei</taxon>
        <taxon>Myida</taxon>
        <taxon>Dreissenoidea</taxon>
        <taxon>Dreissenidae</taxon>
        <taxon>Dreissena</taxon>
    </lineage>
</organism>
<evidence type="ECO:0000256" key="4">
    <source>
        <dbReference type="SAM" id="Phobius"/>
    </source>
</evidence>
<feature type="transmembrane region" description="Helical" evidence="4">
    <location>
        <begin position="85"/>
        <end position="103"/>
    </location>
</feature>
<keyword evidence="4" id="KW-1133">Transmembrane helix</keyword>